<evidence type="ECO:0000313" key="3">
    <source>
        <dbReference type="EMBL" id="KRM64548.1"/>
    </source>
</evidence>
<accession>A0A0R2AFX6</accession>
<gene>
    <name evidence="3" type="ORF">FC14_GL001824</name>
</gene>
<keyword evidence="4" id="KW-1185">Reference proteome</keyword>
<dbReference type="OrthoDB" id="2192445at2"/>
<feature type="transmembrane region" description="Helical" evidence="2">
    <location>
        <begin position="25"/>
        <end position="42"/>
    </location>
</feature>
<evidence type="ECO:0000256" key="2">
    <source>
        <dbReference type="SAM" id="Phobius"/>
    </source>
</evidence>
<keyword evidence="2" id="KW-0812">Transmembrane</keyword>
<proteinExistence type="predicted"/>
<protein>
    <submittedName>
        <fullName evidence="3">Uncharacterized protein</fullName>
    </submittedName>
</protein>
<feature type="transmembrane region" description="Helical" evidence="2">
    <location>
        <begin position="54"/>
        <end position="75"/>
    </location>
</feature>
<feature type="compositionally biased region" description="Polar residues" evidence="1">
    <location>
        <begin position="273"/>
        <end position="286"/>
    </location>
</feature>
<keyword evidence="2" id="KW-1133">Transmembrane helix</keyword>
<dbReference type="Proteomes" id="UP000051008">
    <property type="component" value="Unassembled WGS sequence"/>
</dbReference>
<dbReference type="InterPro" id="IPR046503">
    <property type="entry name" value="DUF6681"/>
</dbReference>
<dbReference type="EMBL" id="AYYP01000030">
    <property type="protein sequence ID" value="KRM64548.1"/>
    <property type="molecule type" value="Genomic_DNA"/>
</dbReference>
<name>A0A0R2AFX6_9LACO</name>
<evidence type="ECO:0000313" key="4">
    <source>
        <dbReference type="Proteomes" id="UP000051008"/>
    </source>
</evidence>
<organism evidence="3 4">
    <name type="scientific">Ligilactobacillus agilis DSM 20509</name>
    <dbReference type="NCBI Taxonomy" id="1423718"/>
    <lineage>
        <taxon>Bacteria</taxon>
        <taxon>Bacillati</taxon>
        <taxon>Bacillota</taxon>
        <taxon>Bacilli</taxon>
        <taxon>Lactobacillales</taxon>
        <taxon>Lactobacillaceae</taxon>
        <taxon>Ligilactobacillus</taxon>
    </lineage>
</organism>
<evidence type="ECO:0000256" key="1">
    <source>
        <dbReference type="SAM" id="MobiDB-lite"/>
    </source>
</evidence>
<reference evidence="3 4" key="1">
    <citation type="journal article" date="2015" name="Genome Announc.">
        <title>Expanding the biotechnology potential of lactobacilli through comparative genomics of 213 strains and associated genera.</title>
        <authorList>
            <person name="Sun Z."/>
            <person name="Harris H.M."/>
            <person name="McCann A."/>
            <person name="Guo C."/>
            <person name="Argimon S."/>
            <person name="Zhang W."/>
            <person name="Yang X."/>
            <person name="Jeffery I.B."/>
            <person name="Cooney J.C."/>
            <person name="Kagawa T.F."/>
            <person name="Liu W."/>
            <person name="Song Y."/>
            <person name="Salvetti E."/>
            <person name="Wrobel A."/>
            <person name="Rasinkangas P."/>
            <person name="Parkhill J."/>
            <person name="Rea M.C."/>
            <person name="O'Sullivan O."/>
            <person name="Ritari J."/>
            <person name="Douillard F.P."/>
            <person name="Paul Ross R."/>
            <person name="Yang R."/>
            <person name="Briner A.E."/>
            <person name="Felis G.E."/>
            <person name="de Vos W.M."/>
            <person name="Barrangou R."/>
            <person name="Klaenhammer T.R."/>
            <person name="Caufield P.W."/>
            <person name="Cui Y."/>
            <person name="Zhang H."/>
            <person name="O'Toole P.W."/>
        </authorList>
    </citation>
    <scope>NUCLEOTIDE SEQUENCE [LARGE SCALE GENOMIC DNA]</scope>
    <source>
        <strain evidence="3 4">DSM 20509</strain>
    </source>
</reference>
<sequence>MVSILSMINSYLSYINLNVKIKNQVYTTLATIGNFYLLYVSYRFFVNGFIVRGLLFILAFLLIAYFAYLNILYYFTKDKKSRYDISPWIEKTFHLTPKDPLTEAAKKKASQVGFVQTNGIFKNEDFLPAEVKFDTQAKENLEKLVKSLVQVGYLSLDYDGQSDEVLFKLAKQGQAQRALGQPKALPYFELVASEKKLLIYGGLNQMEKMVLGEITTVGLMPALEAYKTYHLYLATAMITGGPVKVAGRVDVIEKVEPYRLEIQVAYRKRSQAQPKNSVNVSAQATPTYRRRRH</sequence>
<comment type="caution">
    <text evidence="3">The sequence shown here is derived from an EMBL/GenBank/DDBJ whole genome shotgun (WGS) entry which is preliminary data.</text>
</comment>
<dbReference type="PATRIC" id="fig|1423718.3.peg.1896"/>
<feature type="region of interest" description="Disordered" evidence="1">
    <location>
        <begin position="273"/>
        <end position="293"/>
    </location>
</feature>
<dbReference type="RefSeq" id="WP_082618683.1">
    <property type="nucleotide sequence ID" value="NZ_AYYP01000030.1"/>
</dbReference>
<keyword evidence="2" id="KW-0472">Membrane</keyword>
<dbReference type="Pfam" id="PF20386">
    <property type="entry name" value="DUF6681"/>
    <property type="match status" value="1"/>
</dbReference>
<dbReference type="AlphaFoldDB" id="A0A0R2AFX6"/>